<dbReference type="OrthoDB" id="799522at2"/>
<proteinExistence type="predicted"/>
<dbReference type="AlphaFoldDB" id="A0A4Q9H6K2"/>
<gene>
    <name evidence="3" type="ORF">EYS08_23970</name>
</gene>
<reference evidence="3 4" key="1">
    <citation type="submission" date="2019-02" db="EMBL/GenBank/DDBJ databases">
        <title>Pedobacter kyonggii whole genome sequence analysis.</title>
        <authorList>
            <person name="Dahal R.H."/>
        </authorList>
    </citation>
    <scope>NUCLEOTIDE SEQUENCE [LARGE SCALE GENOMIC DNA]</scope>
    <source>
        <strain evidence="3 4">K-4-11-1</strain>
    </source>
</reference>
<evidence type="ECO:0000313" key="3">
    <source>
        <dbReference type="EMBL" id="TBO37008.1"/>
    </source>
</evidence>
<evidence type="ECO:0000256" key="1">
    <source>
        <dbReference type="SAM" id="MobiDB-lite"/>
    </source>
</evidence>
<keyword evidence="2" id="KW-0732">Signal</keyword>
<accession>A0A4Q9H6K2</accession>
<dbReference type="RefSeq" id="WP_131032465.1">
    <property type="nucleotide sequence ID" value="NZ_SIXF01000044.1"/>
</dbReference>
<evidence type="ECO:0000313" key="4">
    <source>
        <dbReference type="Proteomes" id="UP000291819"/>
    </source>
</evidence>
<keyword evidence="4" id="KW-1185">Reference proteome</keyword>
<dbReference type="EMBL" id="SIXF01000044">
    <property type="protein sequence ID" value="TBO37008.1"/>
    <property type="molecule type" value="Genomic_DNA"/>
</dbReference>
<feature type="chain" id="PRO_5020838417" description="WG repeat-containing protein" evidence="2">
    <location>
        <begin position="23"/>
        <end position="173"/>
    </location>
</feature>
<dbReference type="Proteomes" id="UP000291819">
    <property type="component" value="Unassembled WGS sequence"/>
</dbReference>
<sequence length="173" mass="19660">MRRLFLMAALMMVSLFSIPAKAQLNVNVNIGSQPLWGPTGYDHVDYYYLPDVESYYYVPQKQFVYLNGNDWVFANSLPSRYGNYNLYNGYKVVINSPKPYLNFKNDKVKYAKYKGNKGQLVIRDSRDRKYYVVKGHPHGMPPGQAKKIYGKGNNGKGHGNDNGKGHGNGKGKH</sequence>
<comment type="caution">
    <text evidence="3">The sequence shown here is derived from an EMBL/GenBank/DDBJ whole genome shotgun (WGS) entry which is preliminary data.</text>
</comment>
<evidence type="ECO:0008006" key="5">
    <source>
        <dbReference type="Google" id="ProtNLM"/>
    </source>
</evidence>
<protein>
    <recommendedName>
        <fullName evidence="5">WG repeat-containing protein</fullName>
    </recommendedName>
</protein>
<evidence type="ECO:0000256" key="2">
    <source>
        <dbReference type="SAM" id="SignalP"/>
    </source>
</evidence>
<feature type="region of interest" description="Disordered" evidence="1">
    <location>
        <begin position="135"/>
        <end position="173"/>
    </location>
</feature>
<organism evidence="3 4">
    <name type="scientific">Pedobacter kyonggii</name>
    <dbReference type="NCBI Taxonomy" id="1926871"/>
    <lineage>
        <taxon>Bacteria</taxon>
        <taxon>Pseudomonadati</taxon>
        <taxon>Bacteroidota</taxon>
        <taxon>Sphingobacteriia</taxon>
        <taxon>Sphingobacteriales</taxon>
        <taxon>Sphingobacteriaceae</taxon>
        <taxon>Pedobacter</taxon>
    </lineage>
</organism>
<feature type="signal peptide" evidence="2">
    <location>
        <begin position="1"/>
        <end position="22"/>
    </location>
</feature>
<name>A0A4Q9H6K2_9SPHI</name>